<proteinExistence type="predicted"/>
<dbReference type="SMART" id="SM00248">
    <property type="entry name" value="ANK"/>
    <property type="match status" value="8"/>
</dbReference>
<dbReference type="Gene3D" id="1.25.40.20">
    <property type="entry name" value="Ankyrin repeat-containing domain"/>
    <property type="match status" value="2"/>
</dbReference>
<evidence type="ECO:0000313" key="5">
    <source>
        <dbReference type="EMBL" id="CAF3745529.1"/>
    </source>
</evidence>
<feature type="region of interest" description="Disordered" evidence="4">
    <location>
        <begin position="423"/>
        <end position="462"/>
    </location>
</feature>
<dbReference type="EMBL" id="CAJOBD010000991">
    <property type="protein sequence ID" value="CAF3745529.1"/>
    <property type="molecule type" value="Genomic_DNA"/>
</dbReference>
<dbReference type="PANTHER" id="PTHR24171">
    <property type="entry name" value="ANKYRIN REPEAT DOMAIN-CONTAINING PROTEIN 39-RELATED"/>
    <property type="match status" value="1"/>
</dbReference>
<dbReference type="PROSITE" id="PS50088">
    <property type="entry name" value="ANK_REPEAT"/>
    <property type="match status" value="3"/>
</dbReference>
<evidence type="ECO:0000256" key="3">
    <source>
        <dbReference type="PROSITE-ProRule" id="PRU00023"/>
    </source>
</evidence>
<evidence type="ECO:0000313" key="6">
    <source>
        <dbReference type="Proteomes" id="UP000663836"/>
    </source>
</evidence>
<evidence type="ECO:0000256" key="2">
    <source>
        <dbReference type="ARBA" id="ARBA00023043"/>
    </source>
</evidence>
<comment type="caution">
    <text evidence="5">The sequence shown here is derived from an EMBL/GenBank/DDBJ whole genome shotgun (WGS) entry which is preliminary data.</text>
</comment>
<evidence type="ECO:0000256" key="1">
    <source>
        <dbReference type="ARBA" id="ARBA00022737"/>
    </source>
</evidence>
<gene>
    <name evidence="5" type="ORF">JBS370_LOCUS12262</name>
</gene>
<protein>
    <submittedName>
        <fullName evidence="5">Uncharacterized protein</fullName>
    </submittedName>
</protein>
<dbReference type="SUPFAM" id="SSF48403">
    <property type="entry name" value="Ankyrin repeat"/>
    <property type="match status" value="1"/>
</dbReference>
<dbReference type="InterPro" id="IPR002110">
    <property type="entry name" value="Ankyrin_rpt"/>
</dbReference>
<evidence type="ECO:0000256" key="4">
    <source>
        <dbReference type="SAM" id="MobiDB-lite"/>
    </source>
</evidence>
<keyword evidence="1" id="KW-0677">Repeat</keyword>
<dbReference type="AlphaFoldDB" id="A0A818Y4V6"/>
<keyword evidence="2 3" id="KW-0040">ANK repeat</keyword>
<dbReference type="PROSITE" id="PS50297">
    <property type="entry name" value="ANK_REP_REGION"/>
    <property type="match status" value="3"/>
</dbReference>
<sequence length="575" mass="64986">MRLRDLFRGPSNTERKSTISSSISSLVPILDVNAFVNAAQDKDTDTLHKYLLAGFSPDQLDPSTKATALHTAVESANIRAIQMLLQAGAQVNVTDGSFSTPLHIAAYLGNEEIVQILLSHGADMYKQDNTGRNSFHLAVSTGNNRMIQNFILTNDIGQNIIHTPDAQNWTPLMCACASNHPATCALLLSYNADLCAVNDRGMTAFHIAAFLGSLIVLQELLNSSSNDETILKAINQGDNRNQTPLFYACIEGHLDIALTLLRAGANAYHLDNDDQTCLHAMLSSTIILKRHIRLFYYFIQFVDYRLNRDYLGRTLLDLAYLNQLNTIIYLLILLNYKTNSSNQHIDNYNNKQIHSLRHICILYFKRSIIYHRYQQQSTQHDLLENALQQTFQIVLHKDLTNIKENKSIEYSIGKSLDDITLLQQQQQQQQQQSNKHQKQGKSTKTQDKKTRKTSSIFSTTSTTNKWSSQTDLQHTYSTWSAFTNKIKGQRLPHVITNTQQMPIDEETNSFQLSSSSLSSSLNPMKNLAFEILTTSTKLDNLLDFPSLKNDDLLNEDLKMSMNKYNLLETDLVSPT</sequence>
<feature type="repeat" description="ANK" evidence="3">
    <location>
        <begin position="240"/>
        <end position="272"/>
    </location>
</feature>
<reference evidence="5" key="1">
    <citation type="submission" date="2021-02" db="EMBL/GenBank/DDBJ databases">
        <authorList>
            <person name="Nowell W R."/>
        </authorList>
    </citation>
    <scope>NUCLEOTIDE SEQUENCE</scope>
</reference>
<dbReference type="PANTHER" id="PTHR24171:SF10">
    <property type="entry name" value="ANKYRIN REPEAT DOMAIN-CONTAINING PROTEIN 29-LIKE"/>
    <property type="match status" value="1"/>
</dbReference>
<accession>A0A818Y4V6</accession>
<dbReference type="Pfam" id="PF12796">
    <property type="entry name" value="Ank_2"/>
    <property type="match status" value="2"/>
</dbReference>
<feature type="compositionally biased region" description="Low complexity" evidence="4">
    <location>
        <begin position="423"/>
        <end position="432"/>
    </location>
</feature>
<dbReference type="Pfam" id="PF00023">
    <property type="entry name" value="Ank"/>
    <property type="match status" value="1"/>
</dbReference>
<feature type="repeat" description="ANK" evidence="3">
    <location>
        <begin position="97"/>
        <end position="129"/>
    </location>
</feature>
<dbReference type="Proteomes" id="UP000663836">
    <property type="component" value="Unassembled WGS sequence"/>
</dbReference>
<dbReference type="InterPro" id="IPR036770">
    <property type="entry name" value="Ankyrin_rpt-contain_sf"/>
</dbReference>
<feature type="compositionally biased region" description="Low complexity" evidence="4">
    <location>
        <begin position="453"/>
        <end position="462"/>
    </location>
</feature>
<feature type="repeat" description="ANK" evidence="3">
    <location>
        <begin position="64"/>
        <end position="96"/>
    </location>
</feature>
<name>A0A818Y4V6_9BILA</name>
<organism evidence="5 6">
    <name type="scientific">Rotaria sordida</name>
    <dbReference type="NCBI Taxonomy" id="392033"/>
    <lineage>
        <taxon>Eukaryota</taxon>
        <taxon>Metazoa</taxon>
        <taxon>Spiralia</taxon>
        <taxon>Gnathifera</taxon>
        <taxon>Rotifera</taxon>
        <taxon>Eurotatoria</taxon>
        <taxon>Bdelloidea</taxon>
        <taxon>Philodinida</taxon>
        <taxon>Philodinidae</taxon>
        <taxon>Rotaria</taxon>
    </lineage>
</organism>